<dbReference type="InterPro" id="IPR017900">
    <property type="entry name" value="4Fe4S_Fe_S_CS"/>
</dbReference>
<keyword evidence="5" id="KW-0249">Electron transport</keyword>
<evidence type="ECO:0000256" key="7">
    <source>
        <dbReference type="ARBA" id="ARBA00023014"/>
    </source>
</evidence>
<evidence type="ECO:0000313" key="10">
    <source>
        <dbReference type="EMBL" id="MXQ74093.1"/>
    </source>
</evidence>
<dbReference type="InterPro" id="IPR050572">
    <property type="entry name" value="Fe-S_Ferredoxin"/>
</dbReference>
<accession>A0A6N8UBI7</accession>
<dbReference type="PROSITE" id="PS50902">
    <property type="entry name" value="FLAVODOXIN_LIKE"/>
    <property type="match status" value="1"/>
</dbReference>
<evidence type="ECO:0000256" key="6">
    <source>
        <dbReference type="ARBA" id="ARBA00023004"/>
    </source>
</evidence>
<keyword evidence="7" id="KW-0411">Iron-sulfur</keyword>
<organism evidence="10 11">
    <name type="scientific">Copranaerobaculum intestinale</name>
    <dbReference type="NCBI Taxonomy" id="2692629"/>
    <lineage>
        <taxon>Bacteria</taxon>
        <taxon>Bacillati</taxon>
        <taxon>Bacillota</taxon>
        <taxon>Erysipelotrichia</taxon>
        <taxon>Erysipelotrichales</taxon>
        <taxon>Erysipelotrichaceae</taxon>
        <taxon>Copranaerobaculum</taxon>
    </lineage>
</organism>
<dbReference type="Pfam" id="PF13237">
    <property type="entry name" value="Fer4_10"/>
    <property type="match status" value="1"/>
</dbReference>
<name>A0A6N8UBI7_9FIRM</name>
<evidence type="ECO:0000259" key="9">
    <source>
        <dbReference type="PROSITE" id="PS51379"/>
    </source>
</evidence>
<dbReference type="RefSeq" id="WP_160625481.1">
    <property type="nucleotide sequence ID" value="NZ_WUUQ01000003.1"/>
</dbReference>
<keyword evidence="4" id="KW-0677">Repeat</keyword>
<dbReference type="NCBIfam" id="NF038196">
    <property type="entry name" value="ferrodoxin_EFR1"/>
    <property type="match status" value="1"/>
</dbReference>
<dbReference type="InterPro" id="IPR017896">
    <property type="entry name" value="4Fe4S_Fe-S-bd"/>
</dbReference>
<dbReference type="SUPFAM" id="SSF54862">
    <property type="entry name" value="4Fe-4S ferredoxins"/>
    <property type="match status" value="1"/>
</dbReference>
<evidence type="ECO:0000256" key="3">
    <source>
        <dbReference type="ARBA" id="ARBA00022723"/>
    </source>
</evidence>
<feature type="domain" description="4Fe-4S ferredoxin-type" evidence="9">
    <location>
        <begin position="170"/>
        <end position="199"/>
    </location>
</feature>
<dbReference type="GO" id="GO:0010181">
    <property type="term" value="F:FMN binding"/>
    <property type="evidence" value="ECO:0007669"/>
    <property type="project" value="InterPro"/>
</dbReference>
<feature type="domain" description="Flavodoxin-like" evidence="8">
    <location>
        <begin position="3"/>
        <end position="146"/>
    </location>
</feature>
<evidence type="ECO:0000256" key="4">
    <source>
        <dbReference type="ARBA" id="ARBA00022737"/>
    </source>
</evidence>
<dbReference type="GO" id="GO:0016651">
    <property type="term" value="F:oxidoreductase activity, acting on NAD(P)H"/>
    <property type="evidence" value="ECO:0007669"/>
    <property type="project" value="UniProtKB-ARBA"/>
</dbReference>
<keyword evidence="1" id="KW-0813">Transport</keyword>
<evidence type="ECO:0000259" key="8">
    <source>
        <dbReference type="PROSITE" id="PS50902"/>
    </source>
</evidence>
<dbReference type="Proteomes" id="UP000434036">
    <property type="component" value="Unassembled WGS sequence"/>
</dbReference>
<keyword evidence="2" id="KW-0004">4Fe-4S</keyword>
<dbReference type="PROSITE" id="PS51379">
    <property type="entry name" value="4FE4S_FER_2"/>
    <property type="match status" value="2"/>
</dbReference>
<dbReference type="PANTHER" id="PTHR43687:SF6">
    <property type="entry name" value="L-ASPARTATE SEMIALDEHYDE SULFURTRANSFERASE IRON-SULFUR SUBUNIT"/>
    <property type="match status" value="1"/>
</dbReference>
<dbReference type="InterPro" id="IPR047964">
    <property type="entry name" value="EFR1-like"/>
</dbReference>
<evidence type="ECO:0000256" key="2">
    <source>
        <dbReference type="ARBA" id="ARBA00022485"/>
    </source>
</evidence>
<proteinExistence type="predicted"/>
<evidence type="ECO:0000256" key="1">
    <source>
        <dbReference type="ARBA" id="ARBA00022448"/>
    </source>
</evidence>
<dbReference type="SUPFAM" id="SSF52218">
    <property type="entry name" value="Flavoproteins"/>
    <property type="match status" value="1"/>
</dbReference>
<dbReference type="GO" id="GO:0051539">
    <property type="term" value="F:4 iron, 4 sulfur cluster binding"/>
    <property type="evidence" value="ECO:0007669"/>
    <property type="project" value="UniProtKB-KW"/>
</dbReference>
<dbReference type="EMBL" id="WUUQ01000003">
    <property type="protein sequence ID" value="MXQ74093.1"/>
    <property type="molecule type" value="Genomic_DNA"/>
</dbReference>
<evidence type="ECO:0000256" key="5">
    <source>
        <dbReference type="ARBA" id="ARBA00022982"/>
    </source>
</evidence>
<dbReference type="GO" id="GO:0046872">
    <property type="term" value="F:metal ion binding"/>
    <property type="evidence" value="ECO:0007669"/>
    <property type="project" value="UniProtKB-KW"/>
</dbReference>
<dbReference type="InterPro" id="IPR029039">
    <property type="entry name" value="Flavoprotein-like_sf"/>
</dbReference>
<feature type="domain" description="4Fe-4S ferredoxin-type" evidence="9">
    <location>
        <begin position="204"/>
        <end position="227"/>
    </location>
</feature>
<reference evidence="10 11" key="1">
    <citation type="submission" date="2019-12" db="EMBL/GenBank/DDBJ databases">
        <authorList>
            <person name="Yang R."/>
        </authorList>
    </citation>
    <scope>NUCLEOTIDE SEQUENCE [LARGE SCALE GENOMIC DNA]</scope>
    <source>
        <strain evidence="10 11">DONG20-135</strain>
    </source>
</reference>
<protein>
    <submittedName>
        <fullName evidence="10">4Fe-4S dicluster domain-containing protein</fullName>
    </submittedName>
</protein>
<evidence type="ECO:0000313" key="11">
    <source>
        <dbReference type="Proteomes" id="UP000434036"/>
    </source>
</evidence>
<comment type="caution">
    <text evidence="10">The sequence shown here is derived from an EMBL/GenBank/DDBJ whole genome shotgun (WGS) entry which is preliminary data.</text>
</comment>
<keyword evidence="3" id="KW-0479">Metal-binding</keyword>
<dbReference type="Gene3D" id="3.30.70.20">
    <property type="match status" value="1"/>
</dbReference>
<reference evidence="10 11" key="2">
    <citation type="submission" date="2020-01" db="EMBL/GenBank/DDBJ databases">
        <title>Clostridiaceae sp. nov. isolated from the gut of human by culturomics.</title>
        <authorList>
            <person name="Chang Y."/>
        </authorList>
    </citation>
    <scope>NUCLEOTIDE SEQUENCE [LARGE SCALE GENOMIC DNA]</scope>
    <source>
        <strain evidence="10 11">DONG20-135</strain>
    </source>
</reference>
<dbReference type="PANTHER" id="PTHR43687">
    <property type="entry name" value="ADENYLYLSULFATE REDUCTASE, BETA SUBUNIT"/>
    <property type="match status" value="1"/>
</dbReference>
<dbReference type="Gene3D" id="3.40.50.360">
    <property type="match status" value="1"/>
</dbReference>
<keyword evidence="6" id="KW-0408">Iron</keyword>
<dbReference type="AlphaFoldDB" id="A0A6N8UBI7"/>
<gene>
    <name evidence="10" type="ORF">GSF08_09100</name>
</gene>
<sequence length="253" mass="27969">MKIYEIFFSPTGGTKQVADILAKAWQQEVIEIDLSASENVLDKMIEKDSFCIIAAPVFGGRIPEIAVSMLHRLKGNQAKAVVIAVYGNRAYEDALLELKNTAEAVGFHTIAGISAIAEHSIMHCYGKNRPDQNDCAQLLTFAEQIKQNFHNEGKLSIPGNYPYKEYKILPMIPIVSNACTQCGLCAAKCPVHAISKDYPQATSSDQCISCMRCIAICPSHARFLEPKSLIKITQKLASVCSERKANTLYLRER</sequence>
<dbReference type="InterPro" id="IPR008254">
    <property type="entry name" value="Flavodoxin/NO_synth"/>
</dbReference>
<keyword evidence="11" id="KW-1185">Reference proteome</keyword>
<dbReference type="PROSITE" id="PS00198">
    <property type="entry name" value="4FE4S_FER_1"/>
    <property type="match status" value="1"/>
</dbReference>